<evidence type="ECO:0000313" key="3">
    <source>
        <dbReference type="Proteomes" id="UP001150238"/>
    </source>
</evidence>
<name>A0A9W9DI36_9AGAR</name>
<evidence type="ECO:0000259" key="1">
    <source>
        <dbReference type="PROSITE" id="PS00463"/>
    </source>
</evidence>
<sequence length="619" mass="69703">MVDKPSLKKYKKLPACDYCKAKRVLCHPQQGASCPRCLEKGVTCVTTPATRRKRRTRAQLEQERVVITPGNSSESAEGFGSSNKANLQPSNSLERWKWASTKDSNPIISLNMAPPGVDLPPSLVRELFQDFRLLPQFYYPLLPLNDLETSLNNCSWNLHALLPLDRVLAQCIIATSSRISTSSRLVNLEGYDLPKISMLAPLKTRYLDCREVGRRRENICEKLKAEAVRSAQYEGVMHNICASNAVSLALLEFLEYRGSEKGANIYCTAYIHHLRELSEDAIHEETIHDDGLVGPNPIVYSALLMGLALCAATTGKSIPFTYNDELLLCGEDRTSLEQILNVLSIDSVVATPIYAVLRPMCIHVIHLAREISETLTGAFARRHSLNEIKLCDQLKTLDLLHSAVASGVGQMHRLRDTVDEDTYQKMRFCAYPLIHAWGSLVLLVFNELKRRRELIRLTEVDPVTGSSRPSSRFDSLYLRVRSMTSIAVLEVAESLEEVPTLTRLTHMNFDDLKKWSWFLLGDVDMNDLSAAQRTWALERFRDGLSLAGFSWVDRTGTVEAIDQYLTSCAIQETTDCMPSIIWTLPTTDTENERFILDWLQIESLHNPVLSSEVGINPFL</sequence>
<dbReference type="Proteomes" id="UP001150238">
    <property type="component" value="Unassembled WGS sequence"/>
</dbReference>
<dbReference type="GO" id="GO:0000981">
    <property type="term" value="F:DNA-binding transcription factor activity, RNA polymerase II-specific"/>
    <property type="evidence" value="ECO:0007669"/>
    <property type="project" value="InterPro"/>
</dbReference>
<organism evidence="2 3">
    <name type="scientific">Lentinula lateritia</name>
    <dbReference type="NCBI Taxonomy" id="40482"/>
    <lineage>
        <taxon>Eukaryota</taxon>
        <taxon>Fungi</taxon>
        <taxon>Dikarya</taxon>
        <taxon>Basidiomycota</taxon>
        <taxon>Agaricomycotina</taxon>
        <taxon>Agaricomycetes</taxon>
        <taxon>Agaricomycetidae</taxon>
        <taxon>Agaricales</taxon>
        <taxon>Marasmiineae</taxon>
        <taxon>Omphalotaceae</taxon>
        <taxon>Lentinula</taxon>
    </lineage>
</organism>
<dbReference type="InterPro" id="IPR001138">
    <property type="entry name" value="Zn2Cys6_DnaBD"/>
</dbReference>
<dbReference type="InterPro" id="IPR036864">
    <property type="entry name" value="Zn2-C6_fun-type_DNA-bd_sf"/>
</dbReference>
<dbReference type="GO" id="GO:0008270">
    <property type="term" value="F:zinc ion binding"/>
    <property type="evidence" value="ECO:0007669"/>
    <property type="project" value="InterPro"/>
</dbReference>
<accession>A0A9W9DI36</accession>
<dbReference type="PROSITE" id="PS00463">
    <property type="entry name" value="ZN2_CY6_FUNGAL_1"/>
    <property type="match status" value="1"/>
</dbReference>
<evidence type="ECO:0000313" key="2">
    <source>
        <dbReference type="EMBL" id="KAJ4471740.1"/>
    </source>
</evidence>
<gene>
    <name evidence="2" type="ORF">C8J55DRAFT_152141</name>
</gene>
<protein>
    <recommendedName>
        <fullName evidence="1">Zn(2)-C6 fungal-type domain-containing protein</fullName>
    </recommendedName>
</protein>
<dbReference type="AlphaFoldDB" id="A0A9W9DI36"/>
<comment type="caution">
    <text evidence="2">The sequence shown here is derived from an EMBL/GenBank/DDBJ whole genome shotgun (WGS) entry which is preliminary data.</text>
</comment>
<proteinExistence type="predicted"/>
<dbReference type="Gene3D" id="4.10.240.10">
    <property type="entry name" value="Zn(2)-C6 fungal-type DNA-binding domain"/>
    <property type="match status" value="1"/>
</dbReference>
<reference evidence="2" key="2">
    <citation type="journal article" date="2023" name="Proc. Natl. Acad. Sci. U.S.A.">
        <title>A global phylogenomic analysis of the shiitake genus Lentinula.</title>
        <authorList>
            <person name="Sierra-Patev S."/>
            <person name="Min B."/>
            <person name="Naranjo-Ortiz M."/>
            <person name="Looney B."/>
            <person name="Konkel Z."/>
            <person name="Slot J.C."/>
            <person name="Sakamoto Y."/>
            <person name="Steenwyk J.L."/>
            <person name="Rokas A."/>
            <person name="Carro J."/>
            <person name="Camarero S."/>
            <person name="Ferreira P."/>
            <person name="Molpeceres G."/>
            <person name="Ruiz-Duenas F.J."/>
            <person name="Serrano A."/>
            <person name="Henrissat B."/>
            <person name="Drula E."/>
            <person name="Hughes K.W."/>
            <person name="Mata J.L."/>
            <person name="Ishikawa N.K."/>
            <person name="Vargas-Isla R."/>
            <person name="Ushijima S."/>
            <person name="Smith C.A."/>
            <person name="Donoghue J."/>
            <person name="Ahrendt S."/>
            <person name="Andreopoulos W."/>
            <person name="He G."/>
            <person name="LaButti K."/>
            <person name="Lipzen A."/>
            <person name="Ng V."/>
            <person name="Riley R."/>
            <person name="Sandor L."/>
            <person name="Barry K."/>
            <person name="Martinez A.T."/>
            <person name="Xiao Y."/>
            <person name="Gibbons J.G."/>
            <person name="Terashima K."/>
            <person name="Grigoriev I.V."/>
            <person name="Hibbett D."/>
        </authorList>
    </citation>
    <scope>NUCLEOTIDE SEQUENCE</scope>
    <source>
        <strain evidence="2">Sp2 HRB7682 ss15</strain>
    </source>
</reference>
<dbReference type="SUPFAM" id="SSF57701">
    <property type="entry name" value="Zn2/Cys6 DNA-binding domain"/>
    <property type="match status" value="1"/>
</dbReference>
<reference evidence="2" key="1">
    <citation type="submission" date="2022-08" db="EMBL/GenBank/DDBJ databases">
        <authorList>
            <consortium name="DOE Joint Genome Institute"/>
            <person name="Min B."/>
            <person name="Riley R."/>
            <person name="Sierra-Patev S."/>
            <person name="Naranjo-Ortiz M."/>
            <person name="Looney B."/>
            <person name="Konkel Z."/>
            <person name="Slot J.C."/>
            <person name="Sakamoto Y."/>
            <person name="Steenwyk J.L."/>
            <person name="Rokas A."/>
            <person name="Carro J."/>
            <person name="Camarero S."/>
            <person name="Ferreira P."/>
            <person name="Molpeceres G."/>
            <person name="Ruiz-Duenas F.J."/>
            <person name="Serrano A."/>
            <person name="Henrissat B."/>
            <person name="Drula E."/>
            <person name="Hughes K.W."/>
            <person name="Mata J.L."/>
            <person name="Ishikawa N.K."/>
            <person name="Vargas-Isla R."/>
            <person name="Ushijima S."/>
            <person name="Smith C.A."/>
            <person name="Ahrendt S."/>
            <person name="Andreopoulos W."/>
            <person name="He G."/>
            <person name="Labutti K."/>
            <person name="Lipzen A."/>
            <person name="Ng V."/>
            <person name="Sandor L."/>
            <person name="Barry K."/>
            <person name="Martinez A.T."/>
            <person name="Xiao Y."/>
            <person name="Gibbons J.G."/>
            <person name="Terashima K."/>
            <person name="Hibbett D.S."/>
            <person name="Grigoriev I.V."/>
        </authorList>
    </citation>
    <scope>NUCLEOTIDE SEQUENCE</scope>
    <source>
        <strain evidence="2">Sp2 HRB7682 ss15</strain>
    </source>
</reference>
<feature type="domain" description="Zn(2)-C6 fungal-type" evidence="1">
    <location>
        <begin position="15"/>
        <end position="44"/>
    </location>
</feature>
<dbReference type="EMBL" id="JANVFS010000028">
    <property type="protein sequence ID" value="KAJ4471740.1"/>
    <property type="molecule type" value="Genomic_DNA"/>
</dbReference>